<dbReference type="OrthoDB" id="6008062at2"/>
<evidence type="ECO:0000313" key="1">
    <source>
        <dbReference type="EMBL" id="PKV14720.1"/>
    </source>
</evidence>
<gene>
    <name evidence="1" type="ORF">XpruCFBP8353_03100</name>
    <name evidence="2" type="ORF">XpruCFBP8354_03100</name>
</gene>
<dbReference type="Proteomes" id="UP000233748">
    <property type="component" value="Unassembled WGS sequence"/>
</dbReference>
<dbReference type="AlphaFoldDB" id="A0A2N3RQJ9"/>
<dbReference type="Proteomes" id="UP000233720">
    <property type="component" value="Unassembled WGS sequence"/>
</dbReference>
<evidence type="ECO:0000313" key="4">
    <source>
        <dbReference type="Proteomes" id="UP000233748"/>
    </source>
</evidence>
<dbReference type="RefSeq" id="WP_101362453.1">
    <property type="nucleotide sequence ID" value="NZ_CP096139.1"/>
</dbReference>
<proteinExistence type="predicted"/>
<evidence type="ECO:0000313" key="3">
    <source>
        <dbReference type="Proteomes" id="UP000233720"/>
    </source>
</evidence>
<organism evidence="1 3">
    <name type="scientific">Xanthomonas prunicola</name>
    <dbReference type="NCBI Taxonomy" id="2053930"/>
    <lineage>
        <taxon>Bacteria</taxon>
        <taxon>Pseudomonadati</taxon>
        <taxon>Pseudomonadota</taxon>
        <taxon>Gammaproteobacteria</taxon>
        <taxon>Lysobacterales</taxon>
        <taxon>Lysobacteraceae</taxon>
        <taxon>Xanthomonas</taxon>
    </lineage>
</organism>
<evidence type="ECO:0000313" key="2">
    <source>
        <dbReference type="EMBL" id="PKV18999.1"/>
    </source>
</evidence>
<accession>A0A2N3RQJ9</accession>
<dbReference type="EMBL" id="PHKV01000001">
    <property type="protein sequence ID" value="PKV14720.1"/>
    <property type="molecule type" value="Genomic_DNA"/>
</dbReference>
<comment type="caution">
    <text evidence="1">The sequence shown here is derived from an EMBL/GenBank/DDBJ whole genome shotgun (WGS) entry which is preliminary data.</text>
</comment>
<keyword evidence="4" id="KW-1185">Reference proteome</keyword>
<name>A0A2N3RQJ9_9XANT</name>
<sequence length="39" mass="4108">MQAGALLICLGIRGLRQSALMKAAHGVTSLAEINRVTKD</sequence>
<reference evidence="3 4" key="1">
    <citation type="submission" date="2017-11" db="EMBL/GenBank/DDBJ databases">
        <title>Xanthomonas prunicola sp. nov., a novel pathogen that affects nectarine (Prunus persica var. nectarine) trees.</title>
        <authorList>
            <person name="Lopez M."/>
            <person name="Lopez-Soriano P."/>
            <person name="Garita-Cambronero J."/>
            <person name="Beltran C."/>
            <person name="Taghouti G."/>
            <person name="Portier P."/>
            <person name="Cubero J."/>
            <person name="Fischer-Le Saux M."/>
            <person name="Marco-Noales E."/>
        </authorList>
    </citation>
    <scope>NUCLEOTIDE SEQUENCE [LARGE SCALE GENOMIC DNA]</scope>
    <source>
        <strain evidence="1 3">CFBP8353</strain>
        <strain evidence="2 4">CFBP8354</strain>
    </source>
</reference>
<protein>
    <submittedName>
        <fullName evidence="1">Pilus assembly protein</fullName>
    </submittedName>
</protein>
<dbReference type="EMBL" id="PHKW01000001">
    <property type="protein sequence ID" value="PKV18999.1"/>
    <property type="molecule type" value="Genomic_DNA"/>
</dbReference>